<dbReference type="Gene3D" id="1.25.40.80">
    <property type="match status" value="1"/>
</dbReference>
<feature type="domain" description="Photolyase/cryptochrome alpha/beta" evidence="7">
    <location>
        <begin position="5"/>
        <end position="130"/>
    </location>
</feature>
<dbReference type="InterPro" id="IPR005101">
    <property type="entry name" value="Cryptochr/Photolyase_FAD-bd"/>
</dbReference>
<evidence type="ECO:0000256" key="3">
    <source>
        <dbReference type="ARBA" id="ARBA00022630"/>
    </source>
</evidence>
<dbReference type="InterPro" id="IPR002081">
    <property type="entry name" value="Cryptochrome/DNA_photolyase_1"/>
</dbReference>
<evidence type="ECO:0000313" key="8">
    <source>
        <dbReference type="EMBL" id="NHN87779.1"/>
    </source>
</evidence>
<protein>
    <submittedName>
        <fullName evidence="8">Deoxyribodipyrimidine photo-lyase</fullName>
    </submittedName>
</protein>
<dbReference type="InterPro" id="IPR036155">
    <property type="entry name" value="Crypto/Photolyase_N_sf"/>
</dbReference>
<comment type="similarity">
    <text evidence="6">Belongs to the DNA photolyase family.</text>
</comment>
<organism evidence="8 9">
    <name type="scientific">Acetobacter conturbans</name>
    <dbReference type="NCBI Taxonomy" id="1737472"/>
    <lineage>
        <taxon>Bacteria</taxon>
        <taxon>Pseudomonadati</taxon>
        <taxon>Pseudomonadota</taxon>
        <taxon>Alphaproteobacteria</taxon>
        <taxon>Acetobacterales</taxon>
        <taxon>Acetobacteraceae</taxon>
        <taxon>Acetobacter</taxon>
    </lineage>
</organism>
<evidence type="ECO:0000256" key="6">
    <source>
        <dbReference type="RuleBase" id="RU004182"/>
    </source>
</evidence>
<evidence type="ECO:0000256" key="1">
    <source>
        <dbReference type="ARBA" id="ARBA00001932"/>
    </source>
</evidence>
<dbReference type="PROSITE" id="PS00691">
    <property type="entry name" value="DNA_PHOTOLYASES_1_2"/>
    <property type="match status" value="1"/>
</dbReference>
<keyword evidence="3 6" id="KW-0285">Flavoprotein</keyword>
<comment type="cofactor">
    <cofactor evidence="2">
        <name>FAD</name>
        <dbReference type="ChEBI" id="CHEBI:57692"/>
    </cofactor>
</comment>
<dbReference type="Pfam" id="PF00875">
    <property type="entry name" value="DNA_photolyase"/>
    <property type="match status" value="1"/>
</dbReference>
<comment type="cofactor">
    <cofactor evidence="1">
        <name>(6R)-5,10-methylene-5,6,7,8-tetrahydrofolate</name>
        <dbReference type="ChEBI" id="CHEBI:15636"/>
    </cofactor>
</comment>
<comment type="caution">
    <text evidence="8">The sequence shown here is derived from an EMBL/GenBank/DDBJ whole genome shotgun (WGS) entry which is preliminary data.</text>
</comment>
<dbReference type="SUPFAM" id="SSF52425">
    <property type="entry name" value="Cryptochrome/photolyase, N-terminal domain"/>
    <property type="match status" value="1"/>
</dbReference>
<evidence type="ECO:0000259" key="7">
    <source>
        <dbReference type="PROSITE" id="PS51645"/>
    </source>
</evidence>
<keyword evidence="5 6" id="KW-0157">Chromophore</keyword>
<evidence type="ECO:0000313" key="9">
    <source>
        <dbReference type="Proteomes" id="UP000631653"/>
    </source>
</evidence>
<reference evidence="8 9" key="1">
    <citation type="journal article" date="2020" name="Int. J. Syst. Evol. Microbiol.">
        <title>Novel acetic acid bacteria from cider fermentations: Acetobacter conturbans sp. nov. and Acetobacter fallax sp. nov.</title>
        <authorList>
            <person name="Sombolestani A.S."/>
            <person name="Cleenwerck I."/>
            <person name="Cnockaert M."/>
            <person name="Borremans W."/>
            <person name="Wieme A.D."/>
            <person name="De Vuyst L."/>
            <person name="Vandamme P."/>
        </authorList>
    </citation>
    <scope>NUCLEOTIDE SEQUENCE [LARGE SCALE GENOMIC DNA]</scope>
    <source>
        <strain evidence="8 9">LMG 1627</strain>
    </source>
</reference>
<dbReference type="PROSITE" id="PS00394">
    <property type="entry name" value="DNA_PHOTOLYASES_1_1"/>
    <property type="match status" value="1"/>
</dbReference>
<dbReference type="SUPFAM" id="SSF48173">
    <property type="entry name" value="Cryptochrome/photolyase FAD-binding domain"/>
    <property type="match status" value="1"/>
</dbReference>
<dbReference type="InterPro" id="IPR006050">
    <property type="entry name" value="DNA_photolyase_N"/>
</dbReference>
<sequence>MPAAAPALIWFREDFRLADNAALSAAAQDGLPLLCVFVLDEAALPGAAARWWLNGALRSLDASLREHGGCLHILRGGARELIPALARANGACTVHWNRRYDRTGREIDTDVKATLKASGIPAHSFGGALLYEPWTVRTRTNTPFQVFTPFWKAARQLGEPRPPLPVPAKLTFSRLPEAFQSSELSPQQCDLLPVSPDWASGLRDTWQPGEAPAQQALTTFVSDLLPDYASHRDHPAVPATSRLSPYLRFGHVTPGQLWHAIAQADAPAVDKDKFFAELGWREFAWSILFERPDVATRNLRPEFDALPWRTDPASLKAWGMGRTGYPLVDAGMRELWHTGWMHNRVRMVVASFLVKHLLIDWREGERWFTDTLVDHDPASNPMNWQWNAGTGVDAAPFFRIMNPILQSEKFDADGDYIRHWVPELARVPAAMIHAPWAADQQVLAACGVTLGRDYPHPVVDHRIARERALAAWKELRGA</sequence>
<dbReference type="Pfam" id="PF03441">
    <property type="entry name" value="FAD_binding_7"/>
    <property type="match status" value="1"/>
</dbReference>
<dbReference type="Proteomes" id="UP000631653">
    <property type="component" value="Unassembled WGS sequence"/>
</dbReference>
<gene>
    <name evidence="8" type="ORF">GOB81_03915</name>
</gene>
<dbReference type="Gene3D" id="1.10.579.10">
    <property type="entry name" value="DNA Cyclobutane Dipyrimidine Photolyase, subunit A, domain 3"/>
    <property type="match status" value="1"/>
</dbReference>
<keyword evidence="9" id="KW-1185">Reference proteome</keyword>
<dbReference type="InterPro" id="IPR018394">
    <property type="entry name" value="DNA_photolyase_1_CS_C"/>
</dbReference>
<dbReference type="InterPro" id="IPR036134">
    <property type="entry name" value="Crypto/Photolyase_FAD-like_sf"/>
</dbReference>
<keyword evidence="4 6" id="KW-0274">FAD</keyword>
<evidence type="ECO:0000256" key="2">
    <source>
        <dbReference type="ARBA" id="ARBA00001974"/>
    </source>
</evidence>
<proteinExistence type="inferred from homology"/>
<accession>A0ABX0JWT3</accession>
<dbReference type="Gene3D" id="3.40.50.620">
    <property type="entry name" value="HUPs"/>
    <property type="match status" value="1"/>
</dbReference>
<dbReference type="PANTHER" id="PTHR11455">
    <property type="entry name" value="CRYPTOCHROME"/>
    <property type="match status" value="1"/>
</dbReference>
<dbReference type="PANTHER" id="PTHR11455:SF9">
    <property type="entry name" value="CRYPTOCHROME CIRCADIAN CLOCK 5 ISOFORM X1"/>
    <property type="match status" value="1"/>
</dbReference>
<dbReference type="EMBL" id="WOSY01000003">
    <property type="protein sequence ID" value="NHN87779.1"/>
    <property type="molecule type" value="Genomic_DNA"/>
</dbReference>
<dbReference type="InterPro" id="IPR014729">
    <property type="entry name" value="Rossmann-like_a/b/a_fold"/>
</dbReference>
<name>A0ABX0JWT3_9PROT</name>
<evidence type="ECO:0000256" key="4">
    <source>
        <dbReference type="ARBA" id="ARBA00022827"/>
    </source>
</evidence>
<dbReference type="PROSITE" id="PS51645">
    <property type="entry name" value="PHR_CRY_ALPHA_BETA"/>
    <property type="match status" value="1"/>
</dbReference>
<dbReference type="PRINTS" id="PR00147">
    <property type="entry name" value="DNAPHOTLYASE"/>
</dbReference>
<evidence type="ECO:0000256" key="5">
    <source>
        <dbReference type="ARBA" id="ARBA00022991"/>
    </source>
</evidence>
<dbReference type="RefSeq" id="WP_173569078.1">
    <property type="nucleotide sequence ID" value="NZ_WOSY01000003.1"/>
</dbReference>